<accession>A0A4Y9RP60</accession>
<dbReference type="Proteomes" id="UP000298216">
    <property type="component" value="Unassembled WGS sequence"/>
</dbReference>
<keyword evidence="3" id="KW-1185">Reference proteome</keyword>
<sequence length="67" mass="7524">MSEPTIFGLFSGTVGFAVFVIAAWKIASWLARKGHVVRPATWMDHQMTKIENVAAEKKRAAETFDRD</sequence>
<feature type="transmembrane region" description="Helical" evidence="1">
    <location>
        <begin position="6"/>
        <end position="24"/>
    </location>
</feature>
<keyword evidence="1" id="KW-0472">Membrane</keyword>
<name>A0A4Y9RP60_9CAUL</name>
<dbReference type="EMBL" id="SPVH01000007">
    <property type="protein sequence ID" value="TFW10840.1"/>
    <property type="molecule type" value="Genomic_DNA"/>
</dbReference>
<comment type="caution">
    <text evidence="2">The sequence shown here is derived from an EMBL/GenBank/DDBJ whole genome shotgun (WGS) entry which is preliminary data.</text>
</comment>
<organism evidence="2 3">
    <name type="scientific">Brevundimonas intermedia</name>
    <dbReference type="NCBI Taxonomy" id="74315"/>
    <lineage>
        <taxon>Bacteria</taxon>
        <taxon>Pseudomonadati</taxon>
        <taxon>Pseudomonadota</taxon>
        <taxon>Alphaproteobacteria</taxon>
        <taxon>Caulobacterales</taxon>
        <taxon>Caulobacteraceae</taxon>
        <taxon>Brevundimonas</taxon>
    </lineage>
</organism>
<evidence type="ECO:0000313" key="3">
    <source>
        <dbReference type="Proteomes" id="UP000298216"/>
    </source>
</evidence>
<proteinExistence type="predicted"/>
<dbReference type="RefSeq" id="WP_135195670.1">
    <property type="nucleotide sequence ID" value="NZ_SPVH01000007.1"/>
</dbReference>
<keyword evidence="1" id="KW-0812">Transmembrane</keyword>
<gene>
    <name evidence="2" type="ORF">EGY25_14080</name>
</gene>
<dbReference type="AlphaFoldDB" id="A0A4Y9RP60"/>
<keyword evidence="1" id="KW-1133">Transmembrane helix</keyword>
<evidence type="ECO:0000313" key="2">
    <source>
        <dbReference type="EMBL" id="TFW10840.1"/>
    </source>
</evidence>
<evidence type="ECO:0000256" key="1">
    <source>
        <dbReference type="SAM" id="Phobius"/>
    </source>
</evidence>
<protein>
    <submittedName>
        <fullName evidence="2">Uncharacterized protein</fullName>
    </submittedName>
</protein>
<dbReference type="OrthoDB" id="9956686at2"/>
<reference evidence="2 3" key="1">
    <citation type="submission" date="2019-03" db="EMBL/GenBank/DDBJ databases">
        <title>Draft genome of Brevundimonas sp. a heavy metal resistant soil bacteria.</title>
        <authorList>
            <person name="Soto J."/>
        </authorList>
    </citation>
    <scope>NUCLEOTIDE SEQUENCE [LARGE SCALE GENOMIC DNA]</scope>
    <source>
        <strain evidence="2 3">B-10</strain>
    </source>
</reference>